<sequence>MRTVVYIATSLDGFIARPDGDIEWLVNIPNPDNSDFGYGEFIAGIDAILMGRNTYETALSFDSWPYNRQVFVLSNILESVPHQLYGKAEIINGNLKDILKRLEVRGIKNLYVDGGRTIQSFLKEDLIDEMIITTVPILLGEGIPLFGHLDEDLKFKCEKVEFISEYLIKHYYRRDK</sequence>
<dbReference type="GO" id="GO:0009231">
    <property type="term" value="P:riboflavin biosynthetic process"/>
    <property type="evidence" value="ECO:0007669"/>
    <property type="project" value="InterPro"/>
</dbReference>
<keyword evidence="2" id="KW-0808">Transferase</keyword>
<dbReference type="AlphaFoldDB" id="A0A2A2H567"/>
<dbReference type="InterPro" id="IPR050765">
    <property type="entry name" value="Riboflavin_Biosynth_HTPR"/>
</dbReference>
<dbReference type="SUPFAM" id="SSF53597">
    <property type="entry name" value="Dihydrofolate reductase-like"/>
    <property type="match status" value="1"/>
</dbReference>
<dbReference type="RefSeq" id="WP_069582793.1">
    <property type="nucleotide sequence ID" value="NZ_LMVM01000023.1"/>
</dbReference>
<dbReference type="PANTHER" id="PTHR38011">
    <property type="entry name" value="DIHYDROFOLATE REDUCTASE FAMILY PROTEIN (AFU_ORTHOLOGUE AFUA_8G06820)"/>
    <property type="match status" value="1"/>
</dbReference>
<dbReference type="PANTHER" id="PTHR38011:SF11">
    <property type="entry name" value="2,5-DIAMINO-6-RIBOSYLAMINO-4(3H)-PYRIMIDINONE 5'-PHOSPHATE REDUCTASE"/>
    <property type="match status" value="1"/>
</dbReference>
<dbReference type="Proteomes" id="UP000217784">
    <property type="component" value="Unassembled WGS sequence"/>
</dbReference>
<dbReference type="InterPro" id="IPR002734">
    <property type="entry name" value="RibDG_C"/>
</dbReference>
<evidence type="ECO:0000313" key="3">
    <source>
        <dbReference type="Proteomes" id="UP000217784"/>
    </source>
</evidence>
<keyword evidence="3" id="KW-1185">Reference proteome</keyword>
<protein>
    <submittedName>
        <fullName evidence="2">Diacylglycerol kinase</fullName>
    </submittedName>
</protein>
<name>A0A2A2H567_METBR</name>
<accession>A0A2A2H567</accession>
<dbReference type="Gene3D" id="3.40.430.10">
    <property type="entry name" value="Dihydrofolate Reductase, subunit A"/>
    <property type="match status" value="1"/>
</dbReference>
<proteinExistence type="predicted"/>
<dbReference type="OrthoDB" id="7348at2157"/>
<comment type="caution">
    <text evidence="2">The sequence shown here is derived from an EMBL/GenBank/DDBJ whole genome shotgun (WGS) entry which is preliminary data.</text>
</comment>
<organism evidence="2 3">
    <name type="scientific">Methanobacterium bryantii</name>
    <dbReference type="NCBI Taxonomy" id="2161"/>
    <lineage>
        <taxon>Archaea</taxon>
        <taxon>Methanobacteriati</taxon>
        <taxon>Methanobacteriota</taxon>
        <taxon>Methanomada group</taxon>
        <taxon>Methanobacteria</taxon>
        <taxon>Methanobacteriales</taxon>
        <taxon>Methanobacteriaceae</taxon>
        <taxon>Methanobacterium</taxon>
    </lineage>
</organism>
<dbReference type="Pfam" id="PF01872">
    <property type="entry name" value="RibD_C"/>
    <property type="match status" value="1"/>
</dbReference>
<keyword evidence="2" id="KW-0418">Kinase</keyword>
<dbReference type="GO" id="GO:0008703">
    <property type="term" value="F:5-amino-6-(5-phosphoribosylamino)uracil reductase activity"/>
    <property type="evidence" value="ECO:0007669"/>
    <property type="project" value="InterPro"/>
</dbReference>
<feature type="domain" description="Bacterial bifunctional deaminase-reductase C-terminal" evidence="1">
    <location>
        <begin position="6"/>
        <end position="165"/>
    </location>
</feature>
<dbReference type="GO" id="GO:0016301">
    <property type="term" value="F:kinase activity"/>
    <property type="evidence" value="ECO:0007669"/>
    <property type="project" value="UniProtKB-KW"/>
</dbReference>
<dbReference type="EMBL" id="LMVM01000023">
    <property type="protein sequence ID" value="PAV04505.1"/>
    <property type="molecule type" value="Genomic_DNA"/>
</dbReference>
<reference evidence="2 3" key="1">
    <citation type="journal article" date="2017" name="BMC Genomics">
        <title>Genomic analysis of methanogenic archaea reveals a shift towards energy conservation.</title>
        <authorList>
            <person name="Gilmore S.P."/>
            <person name="Henske J.K."/>
            <person name="Sexton J.A."/>
            <person name="Solomon K.V."/>
            <person name="Seppala S."/>
            <person name="Yoo J.I."/>
            <person name="Huyett L.M."/>
            <person name="Pressman A."/>
            <person name="Cogan J.Z."/>
            <person name="Kivenson V."/>
            <person name="Peng X."/>
            <person name="Tan Y."/>
            <person name="Valentine D.L."/>
            <person name="O'Malley M.A."/>
        </authorList>
    </citation>
    <scope>NUCLEOTIDE SEQUENCE [LARGE SCALE GENOMIC DNA]</scope>
    <source>
        <strain evidence="2 3">M.o.H.</strain>
    </source>
</reference>
<evidence type="ECO:0000313" key="2">
    <source>
        <dbReference type="EMBL" id="PAV04505.1"/>
    </source>
</evidence>
<evidence type="ECO:0000259" key="1">
    <source>
        <dbReference type="Pfam" id="PF01872"/>
    </source>
</evidence>
<dbReference type="InterPro" id="IPR024072">
    <property type="entry name" value="DHFR-like_dom_sf"/>
</dbReference>
<gene>
    <name evidence="2" type="ORF">ASJ80_06650</name>
</gene>